<dbReference type="GO" id="GO:0016491">
    <property type="term" value="F:oxidoreductase activity"/>
    <property type="evidence" value="ECO:0007669"/>
    <property type="project" value="UniProtKB-KW"/>
</dbReference>
<dbReference type="PANTHER" id="PTHR11695">
    <property type="entry name" value="ALCOHOL DEHYDROGENASE RELATED"/>
    <property type="match status" value="1"/>
</dbReference>
<dbReference type="Gene3D" id="3.40.50.720">
    <property type="entry name" value="NAD(P)-binding Rossmann-like Domain"/>
    <property type="match status" value="1"/>
</dbReference>
<dbReference type="AlphaFoldDB" id="A0ABD5F1T3"/>
<sequence length="318" mass="32601">MSDMRAALFDRFGPPEVLRVGRVPRPVPAPDEVLVRVSAASVNGGELLGRAGKLRLVTGRAFPLRTGIDFVGEVAGTGASVTGVRPGERVWGVLGRRTGTMAEYVAVHQGRVGPAPGNLGPEDAVSLIAGGTTAVTALRDKAALKPGERLLVRGGSGGVGSVAVQLGKLYGARVVALAGAGNLDFVRGLGAAEALDHRTTPFAALGRFDVVLDTVGTRQAEVRRLLAPGGRMVAITADLTRPVAAVATLLGSAVHGRGRIRFFSGNPGTGLLTEVAGYAERGDLVPVVDTVHPLEDIAGAHRALEAGGVRGKHVVRIG</sequence>
<reference evidence="4" key="1">
    <citation type="submission" date="2023-07" db="EMBL/GenBank/DDBJ databases">
        <title>30 novel species of actinomycetes from the DSMZ collection.</title>
        <authorList>
            <person name="Nouioui I."/>
        </authorList>
    </citation>
    <scope>NUCLEOTIDE SEQUENCE [LARGE SCALE GENOMIC DNA]</scope>
    <source>
        <strain evidence="4">DSM 41981</strain>
    </source>
</reference>
<dbReference type="SUPFAM" id="SSF50129">
    <property type="entry name" value="GroES-like"/>
    <property type="match status" value="1"/>
</dbReference>
<dbReference type="SMART" id="SM00829">
    <property type="entry name" value="PKS_ER"/>
    <property type="match status" value="1"/>
</dbReference>
<dbReference type="EMBL" id="JAVRES010000029">
    <property type="protein sequence ID" value="MDT0439627.1"/>
    <property type="molecule type" value="Genomic_DNA"/>
</dbReference>
<name>A0ABD5F1T3_9ACTN</name>
<accession>A0ABD5F1T3</accession>
<dbReference type="RefSeq" id="WP_093831200.1">
    <property type="nucleotide sequence ID" value="NZ_JAVRES010000029.1"/>
</dbReference>
<feature type="domain" description="Enoyl reductase (ER)" evidence="2">
    <location>
        <begin position="13"/>
        <end position="315"/>
    </location>
</feature>
<comment type="caution">
    <text evidence="3">The sequence shown here is derived from an EMBL/GenBank/DDBJ whole genome shotgun (WGS) entry which is preliminary data.</text>
</comment>
<dbReference type="InterPro" id="IPR020843">
    <property type="entry name" value="ER"/>
</dbReference>
<dbReference type="Pfam" id="PF08240">
    <property type="entry name" value="ADH_N"/>
    <property type="match status" value="1"/>
</dbReference>
<dbReference type="CDD" id="cd08267">
    <property type="entry name" value="MDR1"/>
    <property type="match status" value="1"/>
</dbReference>
<dbReference type="InterPro" id="IPR036291">
    <property type="entry name" value="NAD(P)-bd_dom_sf"/>
</dbReference>
<keyword evidence="4" id="KW-1185">Reference proteome</keyword>
<gene>
    <name evidence="3" type="ORF">RM877_33710</name>
</gene>
<proteinExistence type="predicted"/>
<dbReference type="PROSITE" id="PS01162">
    <property type="entry name" value="QOR_ZETA_CRYSTAL"/>
    <property type="match status" value="1"/>
</dbReference>
<dbReference type="Pfam" id="PF13602">
    <property type="entry name" value="ADH_zinc_N_2"/>
    <property type="match status" value="1"/>
</dbReference>
<evidence type="ECO:0000256" key="1">
    <source>
        <dbReference type="ARBA" id="ARBA00023002"/>
    </source>
</evidence>
<dbReference type="InterPro" id="IPR013154">
    <property type="entry name" value="ADH-like_N"/>
</dbReference>
<organism evidence="3 4">
    <name type="scientific">Streptomyces doudnae</name>
    <dbReference type="NCBI Taxonomy" id="3075536"/>
    <lineage>
        <taxon>Bacteria</taxon>
        <taxon>Bacillati</taxon>
        <taxon>Actinomycetota</taxon>
        <taxon>Actinomycetes</taxon>
        <taxon>Kitasatosporales</taxon>
        <taxon>Streptomycetaceae</taxon>
        <taxon>Streptomyces</taxon>
    </lineage>
</organism>
<keyword evidence="1" id="KW-0560">Oxidoreductase</keyword>
<dbReference type="InterPro" id="IPR050700">
    <property type="entry name" value="YIM1/Zinc_Alcohol_DH_Fams"/>
</dbReference>
<evidence type="ECO:0000313" key="3">
    <source>
        <dbReference type="EMBL" id="MDT0439627.1"/>
    </source>
</evidence>
<evidence type="ECO:0000313" key="4">
    <source>
        <dbReference type="Proteomes" id="UP001183535"/>
    </source>
</evidence>
<dbReference type="InterPro" id="IPR002364">
    <property type="entry name" value="Quin_OxRdtase/zeta-crystal_CS"/>
</dbReference>
<dbReference type="Proteomes" id="UP001183535">
    <property type="component" value="Unassembled WGS sequence"/>
</dbReference>
<protein>
    <submittedName>
        <fullName evidence="3">NAD(P)-dependent alcohol dehydrogenase</fullName>
    </submittedName>
</protein>
<dbReference type="SUPFAM" id="SSF51735">
    <property type="entry name" value="NAD(P)-binding Rossmann-fold domains"/>
    <property type="match status" value="1"/>
</dbReference>
<dbReference type="Gene3D" id="3.90.180.10">
    <property type="entry name" value="Medium-chain alcohol dehydrogenases, catalytic domain"/>
    <property type="match status" value="1"/>
</dbReference>
<dbReference type="InterPro" id="IPR011032">
    <property type="entry name" value="GroES-like_sf"/>
</dbReference>
<dbReference type="PANTHER" id="PTHR11695:SF294">
    <property type="entry name" value="RETICULON-4-INTERACTING PROTEIN 1, MITOCHONDRIAL"/>
    <property type="match status" value="1"/>
</dbReference>
<evidence type="ECO:0000259" key="2">
    <source>
        <dbReference type="SMART" id="SM00829"/>
    </source>
</evidence>